<sequence length="838" mass="96494">MRVWNKDGQRLVNVFKKTRKELKMEYPVDEDDVLDDDGQDLLINFPPEVQKAIEQILPSNDPLDQPDFNTIDYINSLFPTEQSLSNIDEMVLKMENKIQSIDNEISTVVRGQTTASQDGRQALDEAQRVIKDLFIQIKDIKERAEKSEEMVREITHDIKQLDCAKRNLTLAITTLNHLHMLVGGVDTLKSLTEKRLYGEIALPLQAISEVMMHFENYTDIPQIKSLSDQVKAIHVELAQQITHDFKEAFSSANAKSFIPNKQLSSACLVVSILEPRVKRDLLKWFIDLQLQEYNHLFQETEDTAWLDQIDKRYAWLKRHLLEFEDRLGNMFPQNWEVSERIAVQFCHITKEGLQKIMAKRKNEIDVKLLLYAIQKTSNFENLLSRRFTGITLEENERNETQKQQNLDLKKSPFAGLIGRCFIPYLYIYIESIDRNLADLIERFQQDDKQNLMTEATETQASVLPSCGDLFVFYKKSMVQCTQLSKGQTMLDLTKTFQKYLREYAVKMLQNNLPKIETQTLGSSVQSITRDLQKMSTSGLIQNFSSLLKEGEIVRFTSEELKKICCILTTAEYCLETTQQLAEKLKEKTDPGLAEQINLSQEQDNFHSVISNCIQILVQDLENSCEPALTAMSKIQWQSIDSVGDQSPYITAMTTHFKTTVPIIRDHLSHSRKYFTQFCIKFASSFIPKFTNNIYKCKPINTEGAEQLLLDTHMLKTVLLNLPSISSQINRQAPAAYTKVVNKGMTKAEMILKVVMTPIEPAKAFIEQYMKLLPECQLTEFSKILEMKSVKKQEQTALIELFRTRKPGTEKELLEEDGSDQEAGRIKKLEKLIKKGLPK</sequence>
<evidence type="ECO:0000256" key="1">
    <source>
        <dbReference type="ARBA" id="ARBA00004150"/>
    </source>
</evidence>
<dbReference type="GO" id="GO:0000938">
    <property type="term" value="C:GARP complex"/>
    <property type="evidence" value="ECO:0007669"/>
    <property type="project" value="InterPro"/>
</dbReference>
<dbReference type="PANTHER" id="PTHR12820">
    <property type="entry name" value="VACUOLAR SORTING PROTEIN 53"/>
    <property type="match status" value="1"/>
</dbReference>
<keyword evidence="7" id="KW-0472">Membrane</keyword>
<feature type="domain" description="Vps53 N-terminal" evidence="9">
    <location>
        <begin position="66"/>
        <end position="447"/>
    </location>
</feature>
<comment type="subcellular location">
    <subcellularLocation>
        <location evidence="2">Endosome membrane</location>
        <topology evidence="2">Peripheral membrane protein</topology>
    </subcellularLocation>
    <subcellularLocation>
        <location evidence="1">Golgi apparatus</location>
        <location evidence="1">trans-Golgi network membrane</location>
        <topology evidence="1">Peripheral membrane protein</topology>
    </subcellularLocation>
</comment>
<evidence type="ECO:0000256" key="3">
    <source>
        <dbReference type="ARBA" id="ARBA00008628"/>
    </source>
</evidence>
<dbReference type="InterPro" id="IPR031745">
    <property type="entry name" value="Vps53_C"/>
</dbReference>
<comment type="caution">
    <text evidence="11">The sequence shown here is derived from an EMBL/GenBank/DDBJ whole genome shotgun (WGS) entry which is preliminary data.</text>
</comment>
<dbReference type="Proteomes" id="UP000801492">
    <property type="component" value="Unassembled WGS sequence"/>
</dbReference>
<evidence type="ECO:0000259" key="9">
    <source>
        <dbReference type="Pfam" id="PF04100"/>
    </source>
</evidence>
<keyword evidence="12" id="KW-1185">Reference proteome</keyword>
<name>A0A8K0DK83_IGNLU</name>
<dbReference type="Pfam" id="PF04100">
    <property type="entry name" value="Vps53_N"/>
    <property type="match status" value="1"/>
</dbReference>
<dbReference type="Pfam" id="PF16854">
    <property type="entry name" value="VPS53_C"/>
    <property type="match status" value="1"/>
</dbReference>
<comment type="similarity">
    <text evidence="3">Belongs to the VPS53 family.</text>
</comment>
<protein>
    <recommendedName>
        <fullName evidence="4">Vacuolar protein sorting-associated protein 53 homolog</fullName>
    </recommendedName>
</protein>
<dbReference type="GO" id="GO:0010008">
    <property type="term" value="C:endosome membrane"/>
    <property type="evidence" value="ECO:0007669"/>
    <property type="project" value="UniProtKB-SubCell"/>
</dbReference>
<keyword evidence="8" id="KW-0175">Coiled coil</keyword>
<evidence type="ECO:0000256" key="8">
    <source>
        <dbReference type="SAM" id="Coils"/>
    </source>
</evidence>
<organism evidence="11 12">
    <name type="scientific">Ignelater luminosus</name>
    <name type="common">Cucubano</name>
    <name type="synonym">Pyrophorus luminosus</name>
    <dbReference type="NCBI Taxonomy" id="2038154"/>
    <lineage>
        <taxon>Eukaryota</taxon>
        <taxon>Metazoa</taxon>
        <taxon>Ecdysozoa</taxon>
        <taxon>Arthropoda</taxon>
        <taxon>Hexapoda</taxon>
        <taxon>Insecta</taxon>
        <taxon>Pterygota</taxon>
        <taxon>Neoptera</taxon>
        <taxon>Endopterygota</taxon>
        <taxon>Coleoptera</taxon>
        <taxon>Polyphaga</taxon>
        <taxon>Elateriformia</taxon>
        <taxon>Elateroidea</taxon>
        <taxon>Elateridae</taxon>
        <taxon>Agrypninae</taxon>
        <taxon>Pyrophorini</taxon>
        <taxon>Ignelater</taxon>
    </lineage>
</organism>
<dbReference type="InterPro" id="IPR007234">
    <property type="entry name" value="Vps53_N"/>
</dbReference>
<evidence type="ECO:0000256" key="4">
    <source>
        <dbReference type="ARBA" id="ARBA00014103"/>
    </source>
</evidence>
<proteinExistence type="inferred from homology"/>
<dbReference type="GO" id="GO:0005829">
    <property type="term" value="C:cytosol"/>
    <property type="evidence" value="ECO:0007669"/>
    <property type="project" value="GOC"/>
</dbReference>
<evidence type="ECO:0000313" key="11">
    <source>
        <dbReference type="EMBL" id="KAF2904851.1"/>
    </source>
</evidence>
<reference evidence="11" key="1">
    <citation type="submission" date="2019-08" db="EMBL/GenBank/DDBJ databases">
        <title>The genome of the North American firefly Photinus pyralis.</title>
        <authorList>
            <consortium name="Photinus pyralis genome working group"/>
            <person name="Fallon T.R."/>
            <person name="Sander Lower S.E."/>
            <person name="Weng J.-K."/>
        </authorList>
    </citation>
    <scope>NUCLEOTIDE SEQUENCE</scope>
    <source>
        <strain evidence="11">TRF0915ILg1</strain>
        <tissue evidence="11">Whole body</tissue>
    </source>
</reference>
<keyword evidence="6" id="KW-0333">Golgi apparatus</keyword>
<gene>
    <name evidence="11" type="ORF">ILUMI_01322</name>
</gene>
<dbReference type="OrthoDB" id="10261632at2759"/>
<evidence type="ECO:0000256" key="6">
    <source>
        <dbReference type="ARBA" id="ARBA00023034"/>
    </source>
</evidence>
<dbReference type="InterPro" id="IPR038260">
    <property type="entry name" value="Vps53_C_sf"/>
</dbReference>
<evidence type="ECO:0000256" key="5">
    <source>
        <dbReference type="ARBA" id="ARBA00022753"/>
    </source>
</evidence>
<evidence type="ECO:0000259" key="10">
    <source>
        <dbReference type="Pfam" id="PF16854"/>
    </source>
</evidence>
<dbReference type="AlphaFoldDB" id="A0A8K0DK83"/>
<dbReference type="Gene3D" id="1.10.357.110">
    <property type="entry name" value="Vacuolar protein sorting-associated protein 53, C-terminus"/>
    <property type="match status" value="1"/>
</dbReference>
<evidence type="ECO:0000256" key="2">
    <source>
        <dbReference type="ARBA" id="ARBA00004481"/>
    </source>
</evidence>
<dbReference type="GO" id="GO:0042147">
    <property type="term" value="P:retrograde transport, endosome to Golgi"/>
    <property type="evidence" value="ECO:0007669"/>
    <property type="project" value="InterPro"/>
</dbReference>
<accession>A0A8K0DK83</accession>
<dbReference type="FunFam" id="1.10.357.110:FF:000006">
    <property type="entry name" value="Vacuolar protein sorting-associated protein 53"/>
    <property type="match status" value="1"/>
</dbReference>
<evidence type="ECO:0000256" key="7">
    <source>
        <dbReference type="ARBA" id="ARBA00023136"/>
    </source>
</evidence>
<dbReference type="PANTHER" id="PTHR12820:SF0">
    <property type="entry name" value="VACUOLAR PROTEIN SORTING-ASSOCIATED PROTEIN 53 HOMOLOG"/>
    <property type="match status" value="1"/>
</dbReference>
<dbReference type="InterPro" id="IPR039766">
    <property type="entry name" value="Vps53"/>
</dbReference>
<feature type="domain" description="Vps53 C-terminal" evidence="10">
    <location>
        <begin position="705"/>
        <end position="789"/>
    </location>
</feature>
<dbReference type="EMBL" id="VTPC01000663">
    <property type="protein sequence ID" value="KAF2904851.1"/>
    <property type="molecule type" value="Genomic_DNA"/>
</dbReference>
<evidence type="ECO:0000313" key="12">
    <source>
        <dbReference type="Proteomes" id="UP000801492"/>
    </source>
</evidence>
<feature type="coiled-coil region" evidence="8">
    <location>
        <begin position="84"/>
        <end position="157"/>
    </location>
</feature>
<keyword evidence="5" id="KW-0967">Endosome</keyword>